<feature type="transmembrane region" description="Helical" evidence="1">
    <location>
        <begin position="49"/>
        <end position="71"/>
    </location>
</feature>
<gene>
    <name evidence="2" type="ORF">SAMN04488109_3249</name>
</gene>
<proteinExistence type="predicted"/>
<feature type="transmembrane region" description="Helical" evidence="1">
    <location>
        <begin position="83"/>
        <end position="105"/>
    </location>
</feature>
<dbReference type="RefSeq" id="WP_073135989.1">
    <property type="nucleotide sequence ID" value="NZ_FQWQ01000002.1"/>
</dbReference>
<dbReference type="Proteomes" id="UP000184212">
    <property type="component" value="Unassembled WGS sequence"/>
</dbReference>
<evidence type="ECO:0000256" key="1">
    <source>
        <dbReference type="SAM" id="Phobius"/>
    </source>
</evidence>
<accession>A0A1M5R9R4</accession>
<keyword evidence="3" id="KW-1185">Reference proteome</keyword>
<organism evidence="2 3">
    <name type="scientific">Chryseolinea serpens</name>
    <dbReference type="NCBI Taxonomy" id="947013"/>
    <lineage>
        <taxon>Bacteria</taxon>
        <taxon>Pseudomonadati</taxon>
        <taxon>Bacteroidota</taxon>
        <taxon>Cytophagia</taxon>
        <taxon>Cytophagales</taxon>
        <taxon>Fulvivirgaceae</taxon>
        <taxon>Chryseolinea</taxon>
    </lineage>
</organism>
<keyword evidence="1" id="KW-0812">Transmembrane</keyword>
<dbReference type="STRING" id="947013.SAMN04488109_3249"/>
<keyword evidence="1" id="KW-1133">Transmembrane helix</keyword>
<dbReference type="InterPro" id="IPR013901">
    <property type="entry name" value="Anthrone_oxy"/>
</dbReference>
<feature type="transmembrane region" description="Helical" evidence="1">
    <location>
        <begin position="144"/>
        <end position="161"/>
    </location>
</feature>
<keyword evidence="1" id="KW-0472">Membrane</keyword>
<sequence>MTTPSNLLLVVTATTTALMAGLFYAWSVSVTPGLAHVTDREYVAAMQAMNRAILNPIFFAAFMGTLFLLPVSTYMHYAQPLSARFWFLLAATVVYAVGVFGVTAAGNVPLNNALDVFPLATASDAEVASLRRSFEGPWNGLNTIRTYAAVLAIVLVILACLSPKESVASV</sequence>
<dbReference type="OrthoDB" id="772592at2"/>
<protein>
    <submittedName>
        <fullName evidence="2">Uncharacterized membrane protein</fullName>
    </submittedName>
</protein>
<dbReference type="AlphaFoldDB" id="A0A1M5R9R4"/>
<name>A0A1M5R9R4_9BACT</name>
<evidence type="ECO:0000313" key="3">
    <source>
        <dbReference type="Proteomes" id="UP000184212"/>
    </source>
</evidence>
<evidence type="ECO:0000313" key="2">
    <source>
        <dbReference type="EMBL" id="SHH22553.1"/>
    </source>
</evidence>
<dbReference type="Pfam" id="PF08592">
    <property type="entry name" value="Anthrone_oxy"/>
    <property type="match status" value="1"/>
</dbReference>
<dbReference type="EMBL" id="FQWQ01000002">
    <property type="protein sequence ID" value="SHH22553.1"/>
    <property type="molecule type" value="Genomic_DNA"/>
</dbReference>
<reference evidence="2 3" key="1">
    <citation type="submission" date="2016-11" db="EMBL/GenBank/DDBJ databases">
        <authorList>
            <person name="Jaros S."/>
            <person name="Januszkiewicz K."/>
            <person name="Wedrychowicz H."/>
        </authorList>
    </citation>
    <scope>NUCLEOTIDE SEQUENCE [LARGE SCALE GENOMIC DNA]</scope>
    <source>
        <strain evidence="2 3">DSM 24574</strain>
    </source>
</reference>